<dbReference type="AlphaFoldDB" id="A0AAV3PUJ6"/>
<dbReference type="Proteomes" id="UP001454036">
    <property type="component" value="Unassembled WGS sequence"/>
</dbReference>
<reference evidence="2 3" key="1">
    <citation type="submission" date="2024-01" db="EMBL/GenBank/DDBJ databases">
        <title>The complete chloroplast genome sequence of Lithospermum erythrorhizon: insights into the phylogenetic relationship among Boraginaceae species and the maternal lineages of purple gromwells.</title>
        <authorList>
            <person name="Okada T."/>
            <person name="Watanabe K."/>
        </authorList>
    </citation>
    <scope>NUCLEOTIDE SEQUENCE [LARGE SCALE GENOMIC DNA]</scope>
</reference>
<dbReference type="EMBL" id="BAABME010018922">
    <property type="protein sequence ID" value="GAA0155464.1"/>
    <property type="molecule type" value="Genomic_DNA"/>
</dbReference>
<protein>
    <submittedName>
        <fullName evidence="2">Uncharacterized protein</fullName>
    </submittedName>
</protein>
<name>A0AAV3PUJ6_LITER</name>
<dbReference type="PANTHER" id="PTHR47067">
    <property type="entry name" value="TPX2 (TARGETING PROTEIN FOR XKLP2) PROTEIN FAMILY-RELATED"/>
    <property type="match status" value="1"/>
</dbReference>
<comment type="caution">
    <text evidence="2">The sequence shown here is derived from an EMBL/GenBank/DDBJ whole genome shotgun (WGS) entry which is preliminary data.</text>
</comment>
<feature type="region of interest" description="Disordered" evidence="1">
    <location>
        <begin position="1"/>
        <end position="23"/>
    </location>
</feature>
<accession>A0AAV3PUJ6</accession>
<keyword evidence="3" id="KW-1185">Reference proteome</keyword>
<dbReference type="PANTHER" id="PTHR47067:SF16">
    <property type="entry name" value="TPX2 (TARGETING PROTEIN FOR XKLP2) PROTEIN FAMILY"/>
    <property type="match status" value="1"/>
</dbReference>
<sequence>MGESACLLRTYSQPSSSSPKTKQGELFRCLTSSISLGRYMSESLDWQKSSTFTENRYMEDVKKYSRPGSVAQMKAHFEAHFKKKATKKATTSNEQQNLVSRTDLDKDLMQIGNHVTSGKTQEEQATSNMFSISVELEHVEDFQASRCNQNIEGREQDHTQFTMVENIEDDGKVACREDGKTHSEGIVELGDPASLEKRKTVFLPFKSRGYIGVPKPPAPPKPSIPIHRRQNRQANSGISGSGENAAGVKNRKAATRSLHMSIDLAPKVTKKTMSPILHRLVKIIARKADRATQGKPFRVLLTPMTQSSSFLHPFVN</sequence>
<evidence type="ECO:0000256" key="1">
    <source>
        <dbReference type="SAM" id="MobiDB-lite"/>
    </source>
</evidence>
<gene>
    <name evidence="2" type="ORF">LIER_38095</name>
</gene>
<feature type="compositionally biased region" description="Low complexity" evidence="1">
    <location>
        <begin position="10"/>
        <end position="21"/>
    </location>
</feature>
<dbReference type="InterPro" id="IPR044216">
    <property type="entry name" value="WDL7"/>
</dbReference>
<organism evidence="2 3">
    <name type="scientific">Lithospermum erythrorhizon</name>
    <name type="common">Purple gromwell</name>
    <name type="synonym">Lithospermum officinale var. erythrorhizon</name>
    <dbReference type="NCBI Taxonomy" id="34254"/>
    <lineage>
        <taxon>Eukaryota</taxon>
        <taxon>Viridiplantae</taxon>
        <taxon>Streptophyta</taxon>
        <taxon>Embryophyta</taxon>
        <taxon>Tracheophyta</taxon>
        <taxon>Spermatophyta</taxon>
        <taxon>Magnoliopsida</taxon>
        <taxon>eudicotyledons</taxon>
        <taxon>Gunneridae</taxon>
        <taxon>Pentapetalae</taxon>
        <taxon>asterids</taxon>
        <taxon>lamiids</taxon>
        <taxon>Boraginales</taxon>
        <taxon>Boraginaceae</taxon>
        <taxon>Boraginoideae</taxon>
        <taxon>Lithospermeae</taxon>
        <taxon>Lithospermum</taxon>
    </lineage>
</organism>
<evidence type="ECO:0000313" key="3">
    <source>
        <dbReference type="Proteomes" id="UP001454036"/>
    </source>
</evidence>
<evidence type="ECO:0000313" key="2">
    <source>
        <dbReference type="EMBL" id="GAA0155464.1"/>
    </source>
</evidence>
<proteinExistence type="predicted"/>